<dbReference type="NCBIfam" id="TIGR00732">
    <property type="entry name" value="dprA"/>
    <property type="match status" value="1"/>
</dbReference>
<gene>
    <name evidence="3" type="primary">dprA</name>
    <name evidence="3" type="ORF">G5B17_17280</name>
</gene>
<dbReference type="InterPro" id="IPR003488">
    <property type="entry name" value="DprA"/>
</dbReference>
<dbReference type="InterPro" id="IPR057666">
    <property type="entry name" value="DrpA_SLOG"/>
</dbReference>
<name>A0ABX2HCL4_9FIRM</name>
<keyword evidence="4" id="KW-1185">Reference proteome</keyword>
<evidence type="ECO:0000259" key="2">
    <source>
        <dbReference type="Pfam" id="PF02481"/>
    </source>
</evidence>
<dbReference type="GeneID" id="69516166"/>
<dbReference type="EMBL" id="JAAITS010000061">
    <property type="protein sequence ID" value="NSG87114.1"/>
    <property type="molecule type" value="Genomic_DNA"/>
</dbReference>
<dbReference type="PANTHER" id="PTHR43022">
    <property type="entry name" value="PROTEIN SMF"/>
    <property type="match status" value="1"/>
</dbReference>
<comment type="similarity">
    <text evidence="1">Belongs to the DprA/Smf family.</text>
</comment>
<feature type="domain" description="Smf/DprA SLOG" evidence="2">
    <location>
        <begin position="15"/>
        <end position="220"/>
    </location>
</feature>
<organism evidence="3 4">
    <name type="scientific">Blautia faecis</name>
    <dbReference type="NCBI Taxonomy" id="871665"/>
    <lineage>
        <taxon>Bacteria</taxon>
        <taxon>Bacillati</taxon>
        <taxon>Bacillota</taxon>
        <taxon>Clostridia</taxon>
        <taxon>Lachnospirales</taxon>
        <taxon>Lachnospiraceae</taxon>
        <taxon>Blautia</taxon>
    </lineage>
</organism>
<evidence type="ECO:0000313" key="3">
    <source>
        <dbReference type="EMBL" id="NSG87114.1"/>
    </source>
</evidence>
<reference evidence="3 4" key="1">
    <citation type="journal article" date="2020" name="Cell Host Microbe">
        <title>Functional and Genomic Variation between Human-Derived Isolates of Lachnospiraceae Reveals Inter- and Intra-Species Diversity.</title>
        <authorList>
            <person name="Sorbara M.T."/>
            <person name="Littmann E.R."/>
            <person name="Fontana E."/>
            <person name="Moody T.U."/>
            <person name="Kohout C.E."/>
            <person name="Gjonbalaj M."/>
            <person name="Eaton V."/>
            <person name="Seok R."/>
            <person name="Leiner I.M."/>
            <person name="Pamer E.G."/>
        </authorList>
    </citation>
    <scope>NUCLEOTIDE SEQUENCE [LARGE SCALE GENOMIC DNA]</scope>
    <source>
        <strain evidence="3 4">MSK.17.74</strain>
    </source>
</reference>
<proteinExistence type="inferred from homology"/>
<dbReference type="RefSeq" id="WP_173735417.1">
    <property type="nucleotide sequence ID" value="NZ_JAAITS010000061.1"/>
</dbReference>
<dbReference type="Pfam" id="PF02481">
    <property type="entry name" value="DNA_processg_A"/>
    <property type="match status" value="1"/>
</dbReference>
<protein>
    <submittedName>
        <fullName evidence="3">DNA-protecting protein DprA</fullName>
    </submittedName>
</protein>
<dbReference type="Gene3D" id="3.40.50.450">
    <property type="match status" value="1"/>
</dbReference>
<dbReference type="PANTHER" id="PTHR43022:SF1">
    <property type="entry name" value="PROTEIN SMF"/>
    <property type="match status" value="1"/>
</dbReference>
<dbReference type="Proteomes" id="UP001644719">
    <property type="component" value="Unassembled WGS sequence"/>
</dbReference>
<evidence type="ECO:0000256" key="1">
    <source>
        <dbReference type="ARBA" id="ARBA00006525"/>
    </source>
</evidence>
<evidence type="ECO:0000313" key="4">
    <source>
        <dbReference type="Proteomes" id="UP001644719"/>
    </source>
</evidence>
<comment type="caution">
    <text evidence="3">The sequence shown here is derived from an EMBL/GenBank/DDBJ whole genome shotgun (WGS) entry which is preliminary data.</text>
</comment>
<sequence>MEEKKTTLWQEIKICRVDETNYPHDLKKIKDRPEVLYYRGNIDILNEHKSIAVVGSRKISAVGAKLAYNAGSIIGKNGFNLVNGLALGCDAEALKGALAAGGKCAVVLPCGINEIYPKSNQWIAEEVLKQGGCLISEYPEGTRPEKYRFVQRDRLQSGMSQGVLVVEAMEKSGTMHTAEYAKKQNRRLACYYHGLLKYSTGNNVLENLYQAAVIKTNEDLENYLCEIADIEEYTQLSFDFV</sequence>
<accession>A0ABX2HCL4</accession>
<dbReference type="SUPFAM" id="SSF102405">
    <property type="entry name" value="MCP/YpsA-like"/>
    <property type="match status" value="1"/>
</dbReference>